<dbReference type="GO" id="GO:0004181">
    <property type="term" value="F:metallocarboxypeptidase activity"/>
    <property type="evidence" value="ECO:0007669"/>
    <property type="project" value="InterPro"/>
</dbReference>
<comment type="similarity">
    <text evidence="2">Belongs to the peptidase M14 family.</text>
</comment>
<organism evidence="5 6">
    <name type="scientific">Luteitalea pratensis</name>
    <dbReference type="NCBI Taxonomy" id="1855912"/>
    <lineage>
        <taxon>Bacteria</taxon>
        <taxon>Pseudomonadati</taxon>
        <taxon>Acidobacteriota</taxon>
        <taxon>Vicinamibacteria</taxon>
        <taxon>Vicinamibacterales</taxon>
        <taxon>Vicinamibacteraceae</taxon>
        <taxon>Luteitalea</taxon>
    </lineage>
</organism>
<dbReference type="AlphaFoldDB" id="A0A143PIM7"/>
<dbReference type="KEGG" id="abac:LuPra_01288"/>
<dbReference type="PROSITE" id="PS52035">
    <property type="entry name" value="PEPTIDASE_M14"/>
    <property type="match status" value="1"/>
</dbReference>
<dbReference type="InterPro" id="IPR050821">
    <property type="entry name" value="Cytosolic_carboxypeptidase"/>
</dbReference>
<dbReference type="OrthoDB" id="237859at2"/>
<keyword evidence="5" id="KW-0645">Protease</keyword>
<dbReference type="InterPro" id="IPR000834">
    <property type="entry name" value="Peptidase_M14"/>
</dbReference>
<keyword evidence="5" id="KW-0378">Hydrolase</keyword>
<comment type="caution">
    <text evidence="2">Lacks conserved residue(s) required for the propagation of feature annotation.</text>
</comment>
<dbReference type="STRING" id="1855912.LuPra_01288"/>
<dbReference type="RefSeq" id="WP_110169965.1">
    <property type="nucleotide sequence ID" value="NZ_CP015136.1"/>
</dbReference>
<evidence type="ECO:0000256" key="2">
    <source>
        <dbReference type="PROSITE-ProRule" id="PRU01379"/>
    </source>
</evidence>
<dbReference type="GO" id="GO:0008270">
    <property type="term" value="F:zinc ion binding"/>
    <property type="evidence" value="ECO:0007669"/>
    <property type="project" value="InterPro"/>
</dbReference>
<name>A0A143PIM7_LUTPR</name>
<keyword evidence="3" id="KW-0732">Signal</keyword>
<dbReference type="PANTHER" id="PTHR12756:SF11">
    <property type="entry name" value="CYTOSOLIC CARBOXYPEPTIDASE 1"/>
    <property type="match status" value="1"/>
</dbReference>
<evidence type="ECO:0000313" key="5">
    <source>
        <dbReference type="EMBL" id="AMY08100.1"/>
    </source>
</evidence>
<protein>
    <submittedName>
        <fullName evidence="5">Zinc carboxypeptidase</fullName>
    </submittedName>
</protein>
<feature type="domain" description="Peptidase M14" evidence="4">
    <location>
        <begin position="158"/>
        <end position="424"/>
    </location>
</feature>
<sequence length="424" mass="47198">MPAVLRRRPILSCALFWSAIVTSTDARQPAASVAPAPDLAYIDSSIENGSPVWYERLDDGAWRVHLLYDHERDSPNRAAGHLHVRLAGKPGARLTLEIANLDNVWNGRPGSVAPELKTVAISADGQQWTTVPTDALPGDRVRVTLTMPGETLYVARMQPYRLSDLERLLARVRTSPHASHRTIGQSAQGRPLEIIRIGNEAAPGTRNPAPGVHRVFVRARAHPWEAGSNWVAEGLIERLLRNDADAKRWRERYVLYVLPMANKDGVARGGTRFNVNGKDLNRNWDRPADPSLVPENAALERWLEEMIAAGRKPDLAIELHNDGRGLLHLSRPPVPGLDVHLAKMARLEALLRARTWFTEGHTDGEFRNSGTLGDGWLERYGIDALVHELNANWIEGLKSHTSAAHWQAYGAALARVFEEYFADR</sequence>
<dbReference type="PANTHER" id="PTHR12756">
    <property type="entry name" value="CYTOSOLIC CARBOXYPEPTIDASE"/>
    <property type="match status" value="1"/>
</dbReference>
<keyword evidence="6" id="KW-1185">Reference proteome</keyword>
<dbReference type="Pfam" id="PF00246">
    <property type="entry name" value="Peptidase_M14"/>
    <property type="match status" value="1"/>
</dbReference>
<gene>
    <name evidence="5" type="ORF">LuPra_01288</name>
</gene>
<dbReference type="PATRIC" id="fig|1813736.3.peg.1335"/>
<evidence type="ECO:0000256" key="3">
    <source>
        <dbReference type="SAM" id="SignalP"/>
    </source>
</evidence>
<proteinExistence type="inferred from homology"/>
<dbReference type="EMBL" id="CP015136">
    <property type="protein sequence ID" value="AMY08100.1"/>
    <property type="molecule type" value="Genomic_DNA"/>
</dbReference>
<dbReference type="Gene3D" id="3.40.630.10">
    <property type="entry name" value="Zn peptidases"/>
    <property type="match status" value="1"/>
</dbReference>
<evidence type="ECO:0000313" key="6">
    <source>
        <dbReference type="Proteomes" id="UP000076079"/>
    </source>
</evidence>
<accession>A0A143PIM7</accession>
<reference evidence="6" key="2">
    <citation type="submission" date="2016-04" db="EMBL/GenBank/DDBJ databases">
        <title>First Complete Genome Sequence of a Subdivision 6 Acidobacterium.</title>
        <authorList>
            <person name="Huang S."/>
            <person name="Vieira S."/>
            <person name="Bunk B."/>
            <person name="Riedel T."/>
            <person name="Sproeer C."/>
            <person name="Overmann J."/>
        </authorList>
    </citation>
    <scope>NUCLEOTIDE SEQUENCE [LARGE SCALE GENOMIC DNA]</scope>
    <source>
        <strain evidence="6">DSM 100886 HEG_-6_39</strain>
    </source>
</reference>
<keyword evidence="5" id="KW-0121">Carboxypeptidase</keyword>
<dbReference type="Proteomes" id="UP000076079">
    <property type="component" value="Chromosome"/>
</dbReference>
<dbReference type="GO" id="GO:0006508">
    <property type="term" value="P:proteolysis"/>
    <property type="evidence" value="ECO:0007669"/>
    <property type="project" value="InterPro"/>
</dbReference>
<comment type="cofactor">
    <cofactor evidence="1">
        <name>Zn(2+)</name>
        <dbReference type="ChEBI" id="CHEBI:29105"/>
    </cofactor>
</comment>
<feature type="chain" id="PRO_5007511411" evidence="3">
    <location>
        <begin position="27"/>
        <end position="424"/>
    </location>
</feature>
<dbReference type="SUPFAM" id="SSF53187">
    <property type="entry name" value="Zn-dependent exopeptidases"/>
    <property type="match status" value="1"/>
</dbReference>
<reference evidence="5 6" key="1">
    <citation type="journal article" date="2016" name="Genome Announc.">
        <title>First Complete Genome Sequence of a Subdivision 6 Acidobacterium Strain.</title>
        <authorList>
            <person name="Huang S."/>
            <person name="Vieira S."/>
            <person name="Bunk B."/>
            <person name="Riedel T."/>
            <person name="Sproer C."/>
            <person name="Overmann J."/>
        </authorList>
    </citation>
    <scope>NUCLEOTIDE SEQUENCE [LARGE SCALE GENOMIC DNA]</scope>
    <source>
        <strain evidence="6">DSM 100886 HEG_-6_39</strain>
    </source>
</reference>
<evidence type="ECO:0000256" key="1">
    <source>
        <dbReference type="ARBA" id="ARBA00001947"/>
    </source>
</evidence>
<feature type="signal peptide" evidence="3">
    <location>
        <begin position="1"/>
        <end position="26"/>
    </location>
</feature>
<evidence type="ECO:0000259" key="4">
    <source>
        <dbReference type="PROSITE" id="PS52035"/>
    </source>
</evidence>